<evidence type="ECO:0000313" key="3">
    <source>
        <dbReference type="EMBL" id="SFF21519.1"/>
    </source>
</evidence>
<dbReference type="Proteomes" id="UP000198520">
    <property type="component" value="Unassembled WGS sequence"/>
</dbReference>
<dbReference type="OrthoDB" id="5149322at2"/>
<dbReference type="InterPro" id="IPR040843">
    <property type="entry name" value="RAMA"/>
</dbReference>
<name>A0A1I2GWR0_9MICO</name>
<protein>
    <recommendedName>
        <fullName evidence="2">RAMA domain-containing protein</fullName>
    </recommendedName>
</protein>
<evidence type="ECO:0000313" key="4">
    <source>
        <dbReference type="Proteomes" id="UP000198520"/>
    </source>
</evidence>
<evidence type="ECO:0000256" key="1">
    <source>
        <dbReference type="SAM" id="MobiDB-lite"/>
    </source>
</evidence>
<feature type="region of interest" description="Disordered" evidence="1">
    <location>
        <begin position="285"/>
        <end position="331"/>
    </location>
</feature>
<accession>A0A1I2GWR0</accession>
<dbReference type="Pfam" id="PF18755">
    <property type="entry name" value="RAMA"/>
    <property type="match status" value="1"/>
</dbReference>
<feature type="domain" description="RAMA" evidence="2">
    <location>
        <begin position="376"/>
        <end position="445"/>
    </location>
</feature>
<dbReference type="STRING" id="285351.SAMN04488035_2018"/>
<keyword evidence="4" id="KW-1185">Reference proteome</keyword>
<proteinExistence type="predicted"/>
<dbReference type="EMBL" id="FONZ01000003">
    <property type="protein sequence ID" value="SFF21519.1"/>
    <property type="molecule type" value="Genomic_DNA"/>
</dbReference>
<organism evidence="3 4">
    <name type="scientific">Flavimobilis marinus</name>
    <dbReference type="NCBI Taxonomy" id="285351"/>
    <lineage>
        <taxon>Bacteria</taxon>
        <taxon>Bacillati</taxon>
        <taxon>Actinomycetota</taxon>
        <taxon>Actinomycetes</taxon>
        <taxon>Micrococcales</taxon>
        <taxon>Jonesiaceae</taxon>
        <taxon>Flavimobilis</taxon>
    </lineage>
</organism>
<gene>
    <name evidence="3" type="ORF">SAMN04488035_2018</name>
</gene>
<evidence type="ECO:0000259" key="2">
    <source>
        <dbReference type="Pfam" id="PF18755"/>
    </source>
</evidence>
<sequence>MAIYQLDEDRPVLVPMQSAPAVLGADAGAVVTDHLGSLLGERVLPIAHGGDDADAPYLTCLDVAGTLLAVEIVPVLDAAGLVEAMRRAGLAGRLSRADLAERYADGPEQFAAAVAKFQRETPLGAPAPAASGGVRLVLVCSSVDAAASDALEFLRQPGQRVDVLKVGVLHLADGRRFIDISPLGAGGRGPRALEATQEVPIVGRTSVVTPPLASAQTPAVARGAAVSAPVRVVATTTPAVAPEPAVQVPEPVRAAPRDVAPEAWTARVVSPVARTRTAAARSVTRVSVTQGLQPPAHQGAAAGPRPRLRPAAVPSATGSSVHPAGYTSARTSARETQIATSPNQLNEVRTAHGALGVARTSEIPDAPDAQLVALAAQLDEPAPLVWVRARRGDRFEATLHPDGTIALPDGARFQSPHAAAAAASGSVGSDGWRVWRLGGPTGPALAEVL</sequence>
<feature type="compositionally biased region" description="Low complexity" evidence="1">
    <location>
        <begin position="285"/>
        <end position="316"/>
    </location>
</feature>
<reference evidence="4" key="1">
    <citation type="submission" date="2016-10" db="EMBL/GenBank/DDBJ databases">
        <authorList>
            <person name="Varghese N."/>
            <person name="Submissions S."/>
        </authorList>
    </citation>
    <scope>NUCLEOTIDE SEQUENCE [LARGE SCALE GENOMIC DNA]</scope>
    <source>
        <strain evidence="4">DSM 19083</strain>
    </source>
</reference>
<dbReference type="RefSeq" id="WP_093378089.1">
    <property type="nucleotide sequence ID" value="NZ_BNAN01000003.1"/>
</dbReference>
<dbReference type="AlphaFoldDB" id="A0A1I2GWR0"/>